<feature type="transmembrane region" description="Helical" evidence="2">
    <location>
        <begin position="20"/>
        <end position="43"/>
    </location>
</feature>
<dbReference type="Pfam" id="PF10739">
    <property type="entry name" value="DUF2550"/>
    <property type="match status" value="1"/>
</dbReference>
<keyword evidence="4" id="KW-1185">Reference proteome</keyword>
<name>A0ABM5PQR6_9CORY</name>
<accession>A0ABM5PQR6</accession>
<sequence length="191" mass="21718">MSRAVAFAEVVDDEKGRTRLMSVGSVIFWVLAIIAILVVFFAAMRFFTLRSRGASVLLRKLPAKGFHGWRHGVLRYKGDTVDFFKLRSVSPMADSSINRLDIELLDTRPVTDDEAAFISEDYTIIRFVNGGVDYELACTQHALMAFGAWVEASPSQRKERIDFRRLRDRAERPRGTNMPYDPNTWSSYNGS</sequence>
<evidence type="ECO:0000313" key="3">
    <source>
        <dbReference type="EMBL" id="AHI20284.1"/>
    </source>
</evidence>
<reference evidence="4" key="1">
    <citation type="submission" date="2013-02" db="EMBL/GenBank/DDBJ databases">
        <title>The complete genome sequence of Corynebacterium casei LMG S-19264 (=DSM 44701).</title>
        <authorList>
            <person name="Ruckert C."/>
            <person name="Albersmeier A."/>
            <person name="Kalinowski J."/>
        </authorList>
    </citation>
    <scope>NUCLEOTIDE SEQUENCE [LARGE SCALE GENOMIC DNA]</scope>
    <source>
        <strain evidence="4">LMG S-19264</strain>
    </source>
</reference>
<evidence type="ECO:0000256" key="2">
    <source>
        <dbReference type="SAM" id="Phobius"/>
    </source>
</evidence>
<gene>
    <name evidence="3" type="ORF">CCASEI_08605</name>
</gene>
<dbReference type="Proteomes" id="UP000019226">
    <property type="component" value="Chromosome"/>
</dbReference>
<keyword evidence="2" id="KW-0812">Transmembrane</keyword>
<keyword evidence="2" id="KW-1133">Transmembrane helix</keyword>
<evidence type="ECO:0000256" key="1">
    <source>
        <dbReference type="SAM" id="MobiDB-lite"/>
    </source>
</evidence>
<proteinExistence type="predicted"/>
<dbReference type="EMBL" id="CP004350">
    <property type="protein sequence ID" value="AHI20284.1"/>
    <property type="molecule type" value="Genomic_DNA"/>
</dbReference>
<feature type="region of interest" description="Disordered" evidence="1">
    <location>
        <begin position="166"/>
        <end position="191"/>
    </location>
</feature>
<dbReference type="InterPro" id="IPR019675">
    <property type="entry name" value="DUF2550"/>
</dbReference>
<organism evidence="3 4">
    <name type="scientific">Corynebacterium casei LMG S-19264</name>
    <dbReference type="NCBI Taxonomy" id="1285583"/>
    <lineage>
        <taxon>Bacteria</taxon>
        <taxon>Bacillati</taxon>
        <taxon>Actinomycetota</taxon>
        <taxon>Actinomycetes</taxon>
        <taxon>Mycobacteriales</taxon>
        <taxon>Corynebacteriaceae</taxon>
        <taxon>Corynebacterium</taxon>
    </lineage>
</organism>
<evidence type="ECO:0008006" key="5">
    <source>
        <dbReference type="Google" id="ProtNLM"/>
    </source>
</evidence>
<evidence type="ECO:0000313" key="4">
    <source>
        <dbReference type="Proteomes" id="UP000019226"/>
    </source>
</evidence>
<keyword evidence="2" id="KW-0472">Membrane</keyword>
<protein>
    <recommendedName>
        <fullName evidence="5">Secreted protein</fullName>
    </recommendedName>
</protein>